<proteinExistence type="predicted"/>
<gene>
    <name evidence="2" type="ORF">PRVXT_000429</name>
</gene>
<protein>
    <submittedName>
        <fullName evidence="2">NifB/NifX family molybdenum-iron cluster-binding protein</fullName>
    </submittedName>
</protein>
<dbReference type="Pfam" id="PF02579">
    <property type="entry name" value="Nitro_FeMo-Co"/>
    <property type="match status" value="1"/>
</dbReference>
<dbReference type="AlphaFoldDB" id="A0AAU7VNG9"/>
<dbReference type="PANTHER" id="PTHR42983">
    <property type="entry name" value="DINITROGENASE IRON-MOLYBDENUM COFACTOR PROTEIN-RELATED"/>
    <property type="match status" value="1"/>
</dbReference>
<name>A0AAU7VNG9_9FIRM</name>
<accession>A0AAU7VNG9</accession>
<dbReference type="CDD" id="cd00851">
    <property type="entry name" value="MTH1175"/>
    <property type="match status" value="1"/>
</dbReference>
<evidence type="ECO:0000259" key="1">
    <source>
        <dbReference type="Pfam" id="PF02579"/>
    </source>
</evidence>
<dbReference type="InterPro" id="IPR033913">
    <property type="entry name" value="MTH1175_dom"/>
</dbReference>
<dbReference type="Gene3D" id="3.30.420.130">
    <property type="entry name" value="Dinitrogenase iron-molybdenum cofactor biosynthesis domain"/>
    <property type="match status" value="1"/>
</dbReference>
<dbReference type="SUPFAM" id="SSF53146">
    <property type="entry name" value="Nitrogenase accessory factor-like"/>
    <property type="match status" value="1"/>
</dbReference>
<dbReference type="PANTHER" id="PTHR42983:SF1">
    <property type="entry name" value="IRON-MOLYBDENUM PROTEIN"/>
    <property type="match status" value="1"/>
</dbReference>
<evidence type="ECO:0000313" key="2">
    <source>
        <dbReference type="EMBL" id="XBX75313.1"/>
    </source>
</evidence>
<dbReference type="RefSeq" id="WP_350344058.1">
    <property type="nucleotide sequence ID" value="NZ_CP158367.1"/>
</dbReference>
<reference evidence="2" key="1">
    <citation type="journal article" date="2013" name="Extremophiles">
        <title>Proteinivorax tanatarense gen. nov., sp. nov., an anaerobic, haloalkaliphilic, proteolytic bacterium isolated from a decaying algal bloom, and proposal of Proteinivoraceae fam. nov.</title>
        <authorList>
            <person name="Kevbrin V."/>
            <person name="Boltyanskaya Y."/>
            <person name="Zhilina T."/>
            <person name="Kolganova T."/>
            <person name="Lavrentjeva E."/>
            <person name="Kuznetsov B."/>
        </authorList>
    </citation>
    <scope>NUCLEOTIDE SEQUENCE</scope>
    <source>
        <strain evidence="2">Z-910T</strain>
    </source>
</reference>
<dbReference type="EMBL" id="CP158367">
    <property type="protein sequence ID" value="XBX75313.1"/>
    <property type="molecule type" value="Genomic_DNA"/>
</dbReference>
<dbReference type="InterPro" id="IPR003731">
    <property type="entry name" value="Di-Nase_FeMo-co_biosynth"/>
</dbReference>
<feature type="domain" description="Dinitrogenase iron-molybdenum cofactor biosynthesis" evidence="1">
    <location>
        <begin position="14"/>
        <end position="102"/>
    </location>
</feature>
<organism evidence="2">
    <name type="scientific">Proteinivorax tanatarense</name>
    <dbReference type="NCBI Taxonomy" id="1260629"/>
    <lineage>
        <taxon>Bacteria</taxon>
        <taxon>Bacillati</taxon>
        <taxon>Bacillota</taxon>
        <taxon>Clostridia</taxon>
        <taxon>Eubacteriales</taxon>
        <taxon>Proteinivoracaceae</taxon>
        <taxon>Proteinivorax</taxon>
    </lineage>
</organism>
<sequence>MKVVMPMEEKSLKGSVCDSFGRAPYFLIYDTETKNEDFFESVASRTQGGAGVMTAQIIADKKVDAVITPRCGEKAANVLKAAKIEIFKSNSPIAQENIESFQEKKLNKLEEVHKGFHHHGGR</sequence>
<reference evidence="2" key="2">
    <citation type="submission" date="2024-06" db="EMBL/GenBank/DDBJ databases">
        <authorList>
            <person name="Petrova K.O."/>
            <person name="Toshchakov S.V."/>
            <person name="Boltjanskaja Y.V."/>
            <person name="Kevbrin V."/>
        </authorList>
    </citation>
    <scope>NUCLEOTIDE SEQUENCE</scope>
    <source>
        <strain evidence="2">Z-910T</strain>
    </source>
</reference>
<dbReference type="InterPro" id="IPR036105">
    <property type="entry name" value="DiNase_FeMo-co_biosyn_sf"/>
</dbReference>